<dbReference type="PANTHER" id="PTHR46734">
    <property type="entry name" value="TELOMERIC REPEAT-BINDING FACTOR 1 TERF1"/>
    <property type="match status" value="1"/>
</dbReference>
<feature type="domain" description="HTH myb-type" evidence="4">
    <location>
        <begin position="346"/>
        <end position="405"/>
    </location>
</feature>
<evidence type="ECO:0000313" key="6">
    <source>
        <dbReference type="Proteomes" id="UP001219934"/>
    </source>
</evidence>
<dbReference type="GO" id="GO:0008017">
    <property type="term" value="F:microtubule binding"/>
    <property type="evidence" value="ECO:0007669"/>
    <property type="project" value="TreeGrafter"/>
</dbReference>
<dbReference type="GO" id="GO:0008156">
    <property type="term" value="P:negative regulation of DNA replication"/>
    <property type="evidence" value="ECO:0007669"/>
    <property type="project" value="TreeGrafter"/>
</dbReference>
<dbReference type="AlphaFoldDB" id="A0AAD6A5R6"/>
<organism evidence="5 6">
    <name type="scientific">Pogonophryne albipinna</name>
    <dbReference type="NCBI Taxonomy" id="1090488"/>
    <lineage>
        <taxon>Eukaryota</taxon>
        <taxon>Metazoa</taxon>
        <taxon>Chordata</taxon>
        <taxon>Craniata</taxon>
        <taxon>Vertebrata</taxon>
        <taxon>Euteleostomi</taxon>
        <taxon>Actinopterygii</taxon>
        <taxon>Neopterygii</taxon>
        <taxon>Teleostei</taxon>
        <taxon>Neoteleostei</taxon>
        <taxon>Acanthomorphata</taxon>
        <taxon>Eupercaria</taxon>
        <taxon>Perciformes</taxon>
        <taxon>Notothenioidei</taxon>
        <taxon>Pogonophryne</taxon>
    </lineage>
</organism>
<gene>
    <name evidence="5" type="ORF">JOQ06_027893</name>
</gene>
<dbReference type="GO" id="GO:0042803">
    <property type="term" value="F:protein homodimerization activity"/>
    <property type="evidence" value="ECO:0007669"/>
    <property type="project" value="UniProtKB-UniRule"/>
</dbReference>
<keyword evidence="2" id="KW-0238">DNA-binding</keyword>
<comment type="subcellular location">
    <subcellularLocation>
        <location evidence="2">Nucleus</location>
    </subcellularLocation>
</comment>
<dbReference type="SUPFAM" id="SSF63600">
    <property type="entry name" value="Telomeric repeat binding factor (TRF) dimerisation domain"/>
    <property type="match status" value="1"/>
</dbReference>
<dbReference type="PANTHER" id="PTHR46734:SF1">
    <property type="entry name" value="TELOMERIC REPEAT-BINDING FACTOR 1"/>
    <property type="match status" value="1"/>
</dbReference>
<evidence type="ECO:0000256" key="1">
    <source>
        <dbReference type="ARBA" id="ARBA00023242"/>
    </source>
</evidence>
<dbReference type="GO" id="GO:0007004">
    <property type="term" value="P:telomere maintenance via telomerase"/>
    <property type="evidence" value="ECO:0007669"/>
    <property type="project" value="TreeGrafter"/>
</dbReference>
<keyword evidence="2" id="KW-0779">Telomere</keyword>
<accession>A0AAD6A5R6</accession>
<dbReference type="InterPro" id="IPR001005">
    <property type="entry name" value="SANT/Myb"/>
</dbReference>
<comment type="caution">
    <text evidence="5">The sequence shown here is derived from an EMBL/GenBank/DDBJ whole genome shotgun (WGS) entry which is preliminary data.</text>
</comment>
<reference evidence="5" key="1">
    <citation type="submission" date="2022-11" db="EMBL/GenBank/DDBJ databases">
        <title>Chromosome-level genome of Pogonophryne albipinna.</title>
        <authorList>
            <person name="Jo E."/>
        </authorList>
    </citation>
    <scope>NUCLEOTIDE SEQUENCE</scope>
    <source>
        <strain evidence="5">SGF0006</strain>
        <tissue evidence="5">Muscle</tissue>
    </source>
</reference>
<name>A0AAD6A5R6_9TELE</name>
<evidence type="ECO:0000313" key="5">
    <source>
        <dbReference type="EMBL" id="KAJ4918891.1"/>
    </source>
</evidence>
<evidence type="ECO:0000256" key="2">
    <source>
        <dbReference type="PIRNR" id="PIRNR038016"/>
    </source>
</evidence>
<dbReference type="GO" id="GO:0098505">
    <property type="term" value="F:G-rich strand telomeric DNA binding"/>
    <property type="evidence" value="ECO:0007669"/>
    <property type="project" value="TreeGrafter"/>
</dbReference>
<dbReference type="InterPro" id="IPR017930">
    <property type="entry name" value="Myb_dom"/>
</dbReference>
<evidence type="ECO:0000259" key="4">
    <source>
        <dbReference type="PROSITE" id="PS51294"/>
    </source>
</evidence>
<dbReference type="PROSITE" id="PS50090">
    <property type="entry name" value="MYB_LIKE"/>
    <property type="match status" value="1"/>
</dbReference>
<keyword evidence="6" id="KW-1185">Reference proteome</keyword>
<protein>
    <recommendedName>
        <fullName evidence="2">Telomeric repeat-binding factor</fullName>
    </recommendedName>
</protein>
<feature type="domain" description="Myb-like" evidence="3">
    <location>
        <begin position="346"/>
        <end position="401"/>
    </location>
</feature>
<keyword evidence="2" id="KW-0131">Cell cycle</keyword>
<keyword evidence="1 2" id="KW-0539">Nucleus</keyword>
<keyword evidence="2" id="KW-0158">Chromosome</keyword>
<dbReference type="GO" id="GO:0008301">
    <property type="term" value="F:DNA binding, bending"/>
    <property type="evidence" value="ECO:0007669"/>
    <property type="project" value="TreeGrafter"/>
</dbReference>
<comment type="subunit">
    <text evidence="2">Homodimer.</text>
</comment>
<dbReference type="Gene3D" id="1.25.40.210">
    <property type="entry name" value="Telomere repeat-binding factor, dimerisation domain"/>
    <property type="match status" value="1"/>
</dbReference>
<dbReference type="PROSITE" id="PS51294">
    <property type="entry name" value="HTH_MYB"/>
    <property type="match status" value="1"/>
</dbReference>
<dbReference type="SUPFAM" id="SSF46689">
    <property type="entry name" value="Homeodomain-like"/>
    <property type="match status" value="1"/>
</dbReference>
<evidence type="ECO:0000259" key="3">
    <source>
        <dbReference type="PROSITE" id="PS50090"/>
    </source>
</evidence>
<dbReference type="EMBL" id="JAPTMU010000380">
    <property type="protein sequence ID" value="KAJ4918891.1"/>
    <property type="molecule type" value="Genomic_DNA"/>
</dbReference>
<dbReference type="GO" id="GO:1905839">
    <property type="term" value="P:negative regulation of telomeric D-loop disassembly"/>
    <property type="evidence" value="ECO:0007669"/>
    <property type="project" value="TreeGrafter"/>
</dbReference>
<dbReference type="InterPro" id="IPR017357">
    <property type="entry name" value="TERF1/2"/>
</dbReference>
<comment type="function">
    <text evidence="2">Binds the telomeric double-stranded 5'-TTAGGG-3' repeat.</text>
</comment>
<dbReference type="Pfam" id="PF00249">
    <property type="entry name" value="Myb_DNA-binding"/>
    <property type="match status" value="1"/>
</dbReference>
<proteinExistence type="predicted"/>
<dbReference type="SMART" id="SM00717">
    <property type="entry name" value="SANT"/>
    <property type="match status" value="1"/>
</dbReference>
<dbReference type="PIRSF" id="PIRSF038016">
    <property type="entry name" value="Telomere_bd-1_Pin2"/>
    <property type="match status" value="1"/>
</dbReference>
<dbReference type="Gene3D" id="1.10.10.60">
    <property type="entry name" value="Homeodomain-like"/>
    <property type="match status" value="1"/>
</dbReference>
<dbReference type="GO" id="GO:0000783">
    <property type="term" value="C:nuclear telomere cap complex"/>
    <property type="evidence" value="ECO:0007669"/>
    <property type="project" value="TreeGrafter"/>
</dbReference>
<dbReference type="Proteomes" id="UP001219934">
    <property type="component" value="Unassembled WGS sequence"/>
</dbReference>
<dbReference type="InterPro" id="IPR052450">
    <property type="entry name" value="TRBD-Containing_Protein"/>
</dbReference>
<dbReference type="GO" id="GO:0003691">
    <property type="term" value="F:double-stranded telomeric DNA binding"/>
    <property type="evidence" value="ECO:0007669"/>
    <property type="project" value="UniProtKB-UniRule"/>
</dbReference>
<sequence length="411" mass="47298">MAAENNNKAMCEFSRVRAVTTGWIVDFMFLSLCRRFKEGKFEEFNEIIQTLEAITECPTKEHHEDKMMICAFLARVMHGKQLDVQFEEKEDMLPLMSAAKIWADIKHTVAEQRLFIDILELLFVQSVTECLISDQISHACLALKWFEKNYTLPQNLCSKVSSMVKKKDPHDPLLNSYSFTRLLETIKTYLDAYLEKNPSDYLVKEATKMLQASPESKKSEDDLTQDGLAQHDLAQDDLTQDDATQDDLTQDGLAQDDATQDDLAQDGAMQDGAMQDGAMQDDATQDENIQTTKNKTTKRKLLSTNFMEEWEIDSCRKPFLSVKRIPESDVSQVTCQKSMETSTILKKKKSPRKWTDKLDRHLKRGVERHGVGKWAQMLLDLDLDFGGRTGVMLKDRWRILIKYQQFKSTSF</sequence>
<dbReference type="CDD" id="cd11660">
    <property type="entry name" value="SANT_TRF"/>
    <property type="match status" value="1"/>
</dbReference>
<dbReference type="InterPro" id="IPR009057">
    <property type="entry name" value="Homeodomain-like_sf"/>
</dbReference>
<dbReference type="GO" id="GO:0003720">
    <property type="term" value="F:telomerase activity"/>
    <property type="evidence" value="ECO:0007669"/>
    <property type="project" value="TreeGrafter"/>
</dbReference>
<dbReference type="InterPro" id="IPR036507">
    <property type="entry name" value="Telomere_rpt-bd_fac_dimer_sf"/>
</dbReference>
<dbReference type="GO" id="GO:0071532">
    <property type="term" value="F:ankyrin repeat binding"/>
    <property type="evidence" value="ECO:0007669"/>
    <property type="project" value="TreeGrafter"/>
</dbReference>